<keyword evidence="2" id="KW-1185">Reference proteome</keyword>
<dbReference type="AlphaFoldDB" id="A0AA95SRM7"/>
<accession>A0AA95SRM7</accession>
<organism evidence="1 2">
    <name type="scientific">Paucibacter sediminis</name>
    <dbReference type="NCBI Taxonomy" id="3019553"/>
    <lineage>
        <taxon>Bacteria</taxon>
        <taxon>Pseudomonadati</taxon>
        <taxon>Pseudomonadota</taxon>
        <taxon>Betaproteobacteria</taxon>
        <taxon>Burkholderiales</taxon>
        <taxon>Sphaerotilaceae</taxon>
        <taxon>Roseateles</taxon>
    </lineage>
</organism>
<dbReference type="RefSeq" id="WP_285234513.1">
    <property type="nucleotide sequence ID" value="NZ_CP116346.1"/>
</dbReference>
<dbReference type="EMBL" id="CP116346">
    <property type="protein sequence ID" value="WIT13401.1"/>
    <property type="molecule type" value="Genomic_DNA"/>
</dbReference>
<evidence type="ECO:0000313" key="1">
    <source>
        <dbReference type="EMBL" id="WIT13401.1"/>
    </source>
</evidence>
<proteinExistence type="predicted"/>
<evidence type="ECO:0000313" key="2">
    <source>
        <dbReference type="Proteomes" id="UP001177769"/>
    </source>
</evidence>
<dbReference type="KEGG" id="pais:PFX98_07250"/>
<gene>
    <name evidence="1" type="ORF">PFX98_07250</name>
</gene>
<protein>
    <submittedName>
        <fullName evidence="1">Uncharacterized protein</fullName>
    </submittedName>
</protein>
<sequence>MSSFDNKISKNMWRVVFYERRQNRVQMDRTGPWLPQKQLAMNWAQWFAEQGYFVALQDQAGTLERLHQGLPA</sequence>
<name>A0AA95SRM7_9BURK</name>
<reference evidence="1" key="1">
    <citation type="submission" date="2023-01" db="EMBL/GenBank/DDBJ databases">
        <title>Whole genome sequence of Paucibacter sp. S2-9 isolated from pond sediment.</title>
        <authorList>
            <person name="Jung J.Y."/>
        </authorList>
    </citation>
    <scope>NUCLEOTIDE SEQUENCE</scope>
    <source>
        <strain evidence="1">S2-9</strain>
    </source>
</reference>
<dbReference type="Proteomes" id="UP001177769">
    <property type="component" value="Chromosome"/>
</dbReference>